<dbReference type="EMBL" id="LVHD01000019">
    <property type="protein sequence ID" value="OAG75766.1"/>
    <property type="molecule type" value="Genomic_DNA"/>
</dbReference>
<reference evidence="1 2" key="1">
    <citation type="submission" date="2016-03" db="EMBL/GenBank/DDBJ databases">
        <title>Draft genome sequence of Acetobacter malorum CECT 7742, a strain isolated from strawberry vinegar.</title>
        <authorList>
            <person name="Sainz F."/>
            <person name="Mas A."/>
            <person name="Torija M.J."/>
        </authorList>
    </citation>
    <scope>NUCLEOTIDE SEQUENCE [LARGE SCALE GENOMIC DNA]</scope>
    <source>
        <strain evidence="1 2">CECT 7742</strain>
    </source>
</reference>
<accession>A0A177G7I0</accession>
<proteinExistence type="predicted"/>
<gene>
    <name evidence="1" type="ORF">Amal_02865</name>
</gene>
<comment type="caution">
    <text evidence="1">The sequence shown here is derived from an EMBL/GenBank/DDBJ whole genome shotgun (WGS) entry which is preliminary data.</text>
</comment>
<protein>
    <submittedName>
        <fullName evidence="1">Uncharacterized protein</fullName>
    </submittedName>
</protein>
<dbReference type="PATRIC" id="fig|178901.16.peg.3053"/>
<dbReference type="Proteomes" id="UP000077349">
    <property type="component" value="Unassembled WGS sequence"/>
</dbReference>
<evidence type="ECO:0000313" key="2">
    <source>
        <dbReference type="Proteomes" id="UP000077349"/>
    </source>
</evidence>
<evidence type="ECO:0000313" key="1">
    <source>
        <dbReference type="EMBL" id="OAG75766.1"/>
    </source>
</evidence>
<name>A0A177G7I0_9PROT</name>
<dbReference type="AlphaFoldDB" id="A0A177G7I0"/>
<dbReference type="SUPFAM" id="SSF88723">
    <property type="entry name" value="PIN domain-like"/>
    <property type="match status" value="1"/>
</dbReference>
<sequence>MSNRIYISEKNIPTEVFNNDFIFDTNVWLSIYGLTTDNSNPQTRIYSNLYKLLLQNEKRIFLLGTITSEYIHRSLKLRYDTDSTVNRNIKIHQQTNYKSWIKEIADEVSYLVDDCIQLDDGFAQSNPEEMCRTCMEKTIDYNDLIISDACRKNSITLVTDDRDFSCENINIVTRNKKLT</sequence>
<dbReference type="Gene3D" id="3.40.50.1010">
    <property type="entry name" value="5'-nuclease"/>
    <property type="match status" value="1"/>
</dbReference>
<dbReference type="InterPro" id="IPR029060">
    <property type="entry name" value="PIN-like_dom_sf"/>
</dbReference>
<organism evidence="1 2">
    <name type="scientific">Acetobacter malorum</name>
    <dbReference type="NCBI Taxonomy" id="178901"/>
    <lineage>
        <taxon>Bacteria</taxon>
        <taxon>Pseudomonadati</taxon>
        <taxon>Pseudomonadota</taxon>
        <taxon>Alphaproteobacteria</taxon>
        <taxon>Acetobacterales</taxon>
        <taxon>Acetobacteraceae</taxon>
        <taxon>Acetobacter</taxon>
    </lineage>
</organism>